<gene>
    <name evidence="1" type="ORF">RGE70_17375</name>
</gene>
<dbReference type="Proteomes" id="UP001529491">
    <property type="component" value="Chromosome"/>
</dbReference>
<protein>
    <submittedName>
        <fullName evidence="1">DUF3630 family protein</fullName>
    </submittedName>
</protein>
<dbReference type="InterPro" id="IPR022080">
    <property type="entry name" value="DUF3630"/>
</dbReference>
<organism evidence="1 2">
    <name type="scientific">Shewanella youngdeokensis</name>
    <dbReference type="NCBI Taxonomy" id="2999068"/>
    <lineage>
        <taxon>Bacteria</taxon>
        <taxon>Pseudomonadati</taxon>
        <taxon>Pseudomonadota</taxon>
        <taxon>Gammaproteobacteria</taxon>
        <taxon>Alteromonadales</taxon>
        <taxon>Shewanellaceae</taxon>
        <taxon>Shewanella</taxon>
    </lineage>
</organism>
<dbReference type="EMBL" id="CP136522">
    <property type="protein sequence ID" value="WOT05043.1"/>
    <property type="molecule type" value="Genomic_DNA"/>
</dbReference>
<reference evidence="1 2" key="1">
    <citation type="submission" date="2023-10" db="EMBL/GenBank/DDBJ databases">
        <title>Complete genome sequence of Shewanella sp. DAU334.</title>
        <authorList>
            <person name="Lee Y.-S."/>
            <person name="Jeong H.-R."/>
            <person name="Hwang E.-J."/>
            <person name="Choi Y.-L."/>
            <person name="Kim G.-D."/>
        </authorList>
    </citation>
    <scope>NUCLEOTIDE SEQUENCE [LARGE SCALE GENOMIC DNA]</scope>
    <source>
        <strain evidence="1 2">DAU334</strain>
    </source>
</reference>
<proteinExistence type="predicted"/>
<keyword evidence="2" id="KW-1185">Reference proteome</keyword>
<name>A0ABZ0JZN5_9GAMM</name>
<evidence type="ECO:0000313" key="1">
    <source>
        <dbReference type="EMBL" id="WOT05043.1"/>
    </source>
</evidence>
<sequence length="111" mass="13112">MIELRAIKLNRPTLSLSLQANIDFEQFELFAEPFAQAIDCTVVERQWGADRHQWLLEFEGTHIQLHYEFYGDVCWLAIDREDEFEVLVYLAGLMQSYTKTSSAKRNTHHYL</sequence>
<accession>A0ABZ0JZN5</accession>
<evidence type="ECO:0000313" key="2">
    <source>
        <dbReference type="Proteomes" id="UP001529491"/>
    </source>
</evidence>
<dbReference type="Pfam" id="PF12305">
    <property type="entry name" value="DUF3630"/>
    <property type="match status" value="1"/>
</dbReference>
<dbReference type="RefSeq" id="WP_310472680.1">
    <property type="nucleotide sequence ID" value="NZ_CP136522.1"/>
</dbReference>